<dbReference type="Proteomes" id="UP001596457">
    <property type="component" value="Unassembled WGS sequence"/>
</dbReference>
<keyword evidence="3" id="KW-1185">Reference proteome</keyword>
<comment type="caution">
    <text evidence="2">The sequence shown here is derived from an EMBL/GenBank/DDBJ whole genome shotgun (WGS) entry which is preliminary data.</text>
</comment>
<sequence length="230" mass="25043">MNFQFPTTKEVHLSHVNIRREFHGDEHVPAIDLSLRLEGSNELLDMLDPALRTSLYYNAAATGGQEALPEVLAVLPNLRLPKLNGQKFTWAKGERHKGYAFTLDYGLGDGRSNVDLDDCTVTNWRFEVKEGGTVVLEWVVQYAGERLTSEARGLLTGLTDEPIFIHLIPPATPQITSGKAKPKAAPAGDDDDTEDLFDPEGDDDSDDDDADPQTPEGALAAAVAGEGDDK</sequence>
<accession>A0ABW2SCS8</accession>
<dbReference type="EMBL" id="JBHTBZ010000020">
    <property type="protein sequence ID" value="MFC7460792.1"/>
    <property type="molecule type" value="Genomic_DNA"/>
</dbReference>
<gene>
    <name evidence="2" type="ORF">ACFQU0_10160</name>
</gene>
<evidence type="ECO:0000313" key="2">
    <source>
        <dbReference type="EMBL" id="MFC7460792.1"/>
    </source>
</evidence>
<name>A0ABW2SCS8_9BURK</name>
<organism evidence="2 3">
    <name type="scientific">Hydrogenophaga defluvii</name>
    <dbReference type="NCBI Taxonomy" id="249410"/>
    <lineage>
        <taxon>Bacteria</taxon>
        <taxon>Pseudomonadati</taxon>
        <taxon>Pseudomonadota</taxon>
        <taxon>Betaproteobacteria</taxon>
        <taxon>Burkholderiales</taxon>
        <taxon>Comamonadaceae</taxon>
        <taxon>Hydrogenophaga</taxon>
    </lineage>
</organism>
<protein>
    <submittedName>
        <fullName evidence="2">Uncharacterized protein</fullName>
    </submittedName>
</protein>
<dbReference type="RefSeq" id="WP_382200372.1">
    <property type="nucleotide sequence ID" value="NZ_JBHTBZ010000020.1"/>
</dbReference>
<proteinExistence type="predicted"/>
<feature type="region of interest" description="Disordered" evidence="1">
    <location>
        <begin position="174"/>
        <end position="217"/>
    </location>
</feature>
<feature type="compositionally biased region" description="Acidic residues" evidence="1">
    <location>
        <begin position="188"/>
        <end position="211"/>
    </location>
</feature>
<reference evidence="3" key="1">
    <citation type="journal article" date="2019" name="Int. J. Syst. Evol. Microbiol.">
        <title>The Global Catalogue of Microorganisms (GCM) 10K type strain sequencing project: providing services to taxonomists for standard genome sequencing and annotation.</title>
        <authorList>
            <consortium name="The Broad Institute Genomics Platform"/>
            <consortium name="The Broad Institute Genome Sequencing Center for Infectious Disease"/>
            <person name="Wu L."/>
            <person name="Ma J."/>
        </authorList>
    </citation>
    <scope>NUCLEOTIDE SEQUENCE [LARGE SCALE GENOMIC DNA]</scope>
    <source>
        <strain evidence="3">CCUG 53903</strain>
    </source>
</reference>
<evidence type="ECO:0000256" key="1">
    <source>
        <dbReference type="SAM" id="MobiDB-lite"/>
    </source>
</evidence>
<evidence type="ECO:0000313" key="3">
    <source>
        <dbReference type="Proteomes" id="UP001596457"/>
    </source>
</evidence>